<evidence type="ECO:0000256" key="4">
    <source>
        <dbReference type="ARBA" id="ARBA00022448"/>
    </source>
</evidence>
<accession>A0AAV9XBX8</accession>
<feature type="compositionally biased region" description="Polar residues" evidence="15">
    <location>
        <begin position="529"/>
        <end position="540"/>
    </location>
</feature>
<keyword evidence="11" id="KW-0539">Nucleus</keyword>
<sequence>MASETSSSAHPPPALDTNGAANAPGSPTAVSAVDNAQTPTAAVTTHSASLYVGELDPSVTEAMLFELFSSIGQVASIRVCRDAVTRRSLGYAYVNYNNTTDGERALEELNYTLIKGRPCRIMWSQRDPALRKTGQGNVFIKNLDTAIDNKALHDTFAAFGNILSCKVAQDENGNSKGYGFVHYETAEAATNAIKHVNGMLLNEKKVYVGHHIPKKERQSKFDEMKANFTNIYVKNLDSEVSDEEFRTLFEKFGQITSASLARDGDSGASRGFGFVNFSSHEAAAAAVEALHDTELKGQTLFVGRAQKKHEREEELRKQYEAARIEKASKYQGVNLYVKNLDDEIDDERLRQEFAPYGTITSAKVMRDTSDGSKEKEGDDGKGSESEDKATDKKAGKSKGFGFVCFSNPDEASKAVAEMNQRMVNGKPLYVALAQRKDVRKSQLEASIQQRNQIRMQQAAAAAGMPPQPYLSAPLYYQPGAPGAQPPFLAGPGGPAVPPNRLPFPPQQAGMMMSGAGRAGGNWPPGTGPSGPNRNGAQGQPAQLYGIAGQGGPGGQFGYAQAFNQVQLAAMNPGTRGTPQMSLNAGRGLAGTGVNQQLNHQQRGPLGRGVGPAQGRGYPTEQPPSGSAPQLTNLSNLNSLPPQQQKQVLGEALYPRIHAINPQLAGKITGMLLEMDNAELLNLINDDAALRNKVDEALSVYDEYVKSKSTDDGPANTVTEPPTKPTAQSEDPSAGKEDAEGHPPTQA</sequence>
<dbReference type="SUPFAM" id="SSF63570">
    <property type="entry name" value="PABC (PABP) domain"/>
    <property type="match status" value="1"/>
</dbReference>
<evidence type="ECO:0000259" key="16">
    <source>
        <dbReference type="PROSITE" id="PS50102"/>
    </source>
</evidence>
<dbReference type="GO" id="GO:0003729">
    <property type="term" value="F:mRNA binding"/>
    <property type="evidence" value="ECO:0007669"/>
    <property type="project" value="TreeGrafter"/>
</dbReference>
<dbReference type="InterPro" id="IPR006515">
    <property type="entry name" value="PABP_1234"/>
</dbReference>
<feature type="domain" description="RRM" evidence="16">
    <location>
        <begin position="48"/>
        <end position="126"/>
    </location>
</feature>
<dbReference type="SMART" id="SM00360">
    <property type="entry name" value="RRM"/>
    <property type="match status" value="4"/>
</dbReference>
<dbReference type="PANTHER" id="PTHR48025:SF1">
    <property type="entry name" value="RRM DOMAIN-CONTAINING PROTEIN"/>
    <property type="match status" value="1"/>
</dbReference>
<evidence type="ECO:0000256" key="1">
    <source>
        <dbReference type="ARBA" id="ARBA00004123"/>
    </source>
</evidence>
<feature type="region of interest" description="Disordered" evidence="15">
    <location>
        <begin position="364"/>
        <end position="395"/>
    </location>
</feature>
<evidence type="ECO:0000256" key="6">
    <source>
        <dbReference type="ARBA" id="ARBA00022664"/>
    </source>
</evidence>
<comment type="subcellular location">
    <subcellularLocation>
        <location evidence="2 14">Cytoplasm</location>
    </subcellularLocation>
    <subcellularLocation>
        <location evidence="1">Nucleus</location>
    </subcellularLocation>
</comment>
<feature type="region of interest" description="Disordered" evidence="15">
    <location>
        <begin position="597"/>
        <end position="639"/>
    </location>
</feature>
<evidence type="ECO:0000313" key="18">
    <source>
        <dbReference type="EMBL" id="KAK6539121.1"/>
    </source>
</evidence>
<keyword evidence="5 14" id="KW-0963">Cytoplasm</keyword>
<keyword evidence="6" id="KW-0507">mRNA processing</keyword>
<dbReference type="InterPro" id="IPR000504">
    <property type="entry name" value="RRM_dom"/>
</dbReference>
<evidence type="ECO:0000256" key="12">
    <source>
        <dbReference type="ARBA" id="ARBA00024761"/>
    </source>
</evidence>
<keyword evidence="10 13" id="KW-0694">RNA-binding</keyword>
<protein>
    <recommendedName>
        <fullName evidence="14">Polyadenylate-binding protein</fullName>
        <shortName evidence="14">PABP</shortName>
    </recommendedName>
</protein>
<dbReference type="InterPro" id="IPR012677">
    <property type="entry name" value="Nucleotide-bd_a/b_plait_sf"/>
</dbReference>
<dbReference type="SMART" id="SM00361">
    <property type="entry name" value="RRM_1"/>
    <property type="match status" value="4"/>
</dbReference>
<dbReference type="EMBL" id="JAVHJO010000007">
    <property type="protein sequence ID" value="KAK6539121.1"/>
    <property type="molecule type" value="Genomic_DNA"/>
</dbReference>
<evidence type="ECO:0000256" key="7">
    <source>
        <dbReference type="ARBA" id="ARBA00022737"/>
    </source>
</evidence>
<feature type="compositionally biased region" description="Polar residues" evidence="15">
    <location>
        <begin position="715"/>
        <end position="730"/>
    </location>
</feature>
<feature type="compositionally biased region" description="Low complexity" evidence="15">
    <location>
        <begin position="628"/>
        <end position="639"/>
    </location>
</feature>
<dbReference type="FunFam" id="3.30.70.330:FF:000355">
    <property type="entry name" value="Polyadenylate-binding protein"/>
    <property type="match status" value="1"/>
</dbReference>
<dbReference type="SUPFAM" id="SSF54928">
    <property type="entry name" value="RNA-binding domain, RBD"/>
    <property type="match status" value="2"/>
</dbReference>
<dbReference type="FunFam" id="3.30.70.330:FF:000003">
    <property type="entry name" value="Polyadenylate-binding protein"/>
    <property type="match status" value="1"/>
</dbReference>
<name>A0AAV9XBX8_9PEZI</name>
<gene>
    <name evidence="18" type="primary">PAB1_2</name>
    <name evidence="18" type="ORF">TWF694_010655</name>
</gene>
<comment type="function">
    <text evidence="12">Binds the poly(A) tail of mRNA. Appears to be an important mediator of the multiple roles of the poly(A) tail in mRNA biogenesis, stability and translation. In the nucleus, involved in both mRNA cleavage and polyadenylation. Is also required for efficient mRNA export to the cytoplasm. Acts in concert with a poly(A)-specific nuclease (PAN) to affect poly(A) tail shortening, which may occur concomitantly with either nucleocytoplasmic mRNA transport or translational initiation. In the cytoplasm, stimulates translation initiation and regulates mRNA decay through translation termination-coupled poly(A) shortening, probably mediated by PAN.</text>
</comment>
<dbReference type="InterPro" id="IPR002004">
    <property type="entry name" value="PABP_HYD_C"/>
</dbReference>
<feature type="region of interest" description="Disordered" evidence="15">
    <location>
        <begin position="1"/>
        <end position="37"/>
    </location>
</feature>
<dbReference type="GO" id="GO:0006417">
    <property type="term" value="P:regulation of translation"/>
    <property type="evidence" value="ECO:0007669"/>
    <property type="project" value="UniProtKB-KW"/>
</dbReference>
<feature type="region of interest" description="Disordered" evidence="15">
    <location>
        <begin position="704"/>
        <end position="746"/>
    </location>
</feature>
<dbReference type="PANTHER" id="PTHR48025">
    <property type="entry name" value="OS02G0815200 PROTEIN"/>
    <property type="match status" value="1"/>
</dbReference>
<evidence type="ECO:0000256" key="8">
    <source>
        <dbReference type="ARBA" id="ARBA00022816"/>
    </source>
</evidence>
<keyword evidence="7" id="KW-0677">Repeat</keyword>
<dbReference type="NCBIfam" id="TIGR01628">
    <property type="entry name" value="PABP-1234"/>
    <property type="match status" value="1"/>
</dbReference>
<feature type="region of interest" description="Disordered" evidence="15">
    <location>
        <begin position="572"/>
        <end position="591"/>
    </location>
</feature>
<evidence type="ECO:0000256" key="13">
    <source>
        <dbReference type="PROSITE-ProRule" id="PRU00176"/>
    </source>
</evidence>
<keyword evidence="19" id="KW-1185">Reference proteome</keyword>
<feature type="region of interest" description="Disordered" evidence="15">
    <location>
        <begin position="517"/>
        <end position="548"/>
    </location>
</feature>
<dbReference type="Gene3D" id="1.10.1900.10">
    <property type="entry name" value="c-terminal domain of poly(a) binding protein"/>
    <property type="match status" value="1"/>
</dbReference>
<evidence type="ECO:0000256" key="9">
    <source>
        <dbReference type="ARBA" id="ARBA00022845"/>
    </source>
</evidence>
<dbReference type="Pfam" id="PF00076">
    <property type="entry name" value="RRM_1"/>
    <property type="match status" value="5"/>
</dbReference>
<dbReference type="InterPro" id="IPR034364">
    <property type="entry name" value="PABP_RRM1"/>
</dbReference>
<dbReference type="FunFam" id="1.10.1900.10:FF:000004">
    <property type="entry name" value="Polyadenylate-binding protein"/>
    <property type="match status" value="1"/>
</dbReference>
<comment type="caution">
    <text evidence="18">The sequence shown here is derived from an EMBL/GenBank/DDBJ whole genome shotgun (WGS) entry which is preliminary data.</text>
</comment>
<evidence type="ECO:0000256" key="11">
    <source>
        <dbReference type="ARBA" id="ARBA00023242"/>
    </source>
</evidence>
<dbReference type="Proteomes" id="UP001365542">
    <property type="component" value="Unassembled WGS sequence"/>
</dbReference>
<dbReference type="InterPro" id="IPR003954">
    <property type="entry name" value="RRM_euk-type"/>
</dbReference>
<proteinExistence type="inferred from homology"/>
<dbReference type="InterPro" id="IPR045305">
    <property type="entry name" value="RRM2_I_PABPs"/>
</dbReference>
<dbReference type="CDD" id="cd12379">
    <property type="entry name" value="RRM2_I_PABPs"/>
    <property type="match status" value="1"/>
</dbReference>
<evidence type="ECO:0000313" key="19">
    <source>
        <dbReference type="Proteomes" id="UP001365542"/>
    </source>
</evidence>
<dbReference type="Pfam" id="PF00658">
    <property type="entry name" value="MLLE"/>
    <property type="match status" value="1"/>
</dbReference>
<dbReference type="GO" id="GO:0051028">
    <property type="term" value="P:mRNA transport"/>
    <property type="evidence" value="ECO:0007669"/>
    <property type="project" value="UniProtKB-KW"/>
</dbReference>
<evidence type="ECO:0000256" key="10">
    <source>
        <dbReference type="ARBA" id="ARBA00022884"/>
    </source>
</evidence>
<dbReference type="PROSITE" id="PS51309">
    <property type="entry name" value="PABC"/>
    <property type="match status" value="1"/>
</dbReference>
<keyword evidence="4" id="KW-0813">Transport</keyword>
<reference evidence="18 19" key="1">
    <citation type="submission" date="2019-10" db="EMBL/GenBank/DDBJ databases">
        <authorList>
            <person name="Palmer J.M."/>
        </authorList>
    </citation>
    <scope>NUCLEOTIDE SEQUENCE [LARGE SCALE GENOMIC DNA]</scope>
    <source>
        <strain evidence="18 19">TWF694</strain>
    </source>
</reference>
<dbReference type="InterPro" id="IPR050502">
    <property type="entry name" value="Euk_RNA-bind_prot"/>
</dbReference>
<dbReference type="AlphaFoldDB" id="A0AAV9XBX8"/>
<dbReference type="SMART" id="SM00517">
    <property type="entry name" value="PolyA"/>
    <property type="match status" value="1"/>
</dbReference>
<dbReference type="CDD" id="cd12378">
    <property type="entry name" value="RRM1_I_PABPs"/>
    <property type="match status" value="1"/>
</dbReference>
<organism evidence="18 19">
    <name type="scientific">Orbilia ellipsospora</name>
    <dbReference type="NCBI Taxonomy" id="2528407"/>
    <lineage>
        <taxon>Eukaryota</taxon>
        <taxon>Fungi</taxon>
        <taxon>Dikarya</taxon>
        <taxon>Ascomycota</taxon>
        <taxon>Pezizomycotina</taxon>
        <taxon>Orbiliomycetes</taxon>
        <taxon>Orbiliales</taxon>
        <taxon>Orbiliaceae</taxon>
        <taxon>Orbilia</taxon>
    </lineage>
</organism>
<feature type="compositionally biased region" description="Basic and acidic residues" evidence="15">
    <location>
        <begin position="364"/>
        <end position="394"/>
    </location>
</feature>
<feature type="domain" description="RRM" evidence="16">
    <location>
        <begin position="136"/>
        <end position="213"/>
    </location>
</feature>
<evidence type="ECO:0000256" key="2">
    <source>
        <dbReference type="ARBA" id="ARBA00004496"/>
    </source>
</evidence>
<dbReference type="InterPro" id="IPR036053">
    <property type="entry name" value="PABP-dom"/>
</dbReference>
<feature type="domain" description="RRM" evidence="16">
    <location>
        <begin position="229"/>
        <end position="307"/>
    </location>
</feature>
<keyword evidence="9" id="KW-0810">Translation regulation</keyword>
<evidence type="ECO:0000256" key="15">
    <source>
        <dbReference type="SAM" id="MobiDB-lite"/>
    </source>
</evidence>
<feature type="domain" description="PABC" evidence="17">
    <location>
        <begin position="628"/>
        <end position="705"/>
    </location>
</feature>
<feature type="domain" description="RRM" evidence="16">
    <location>
        <begin position="333"/>
        <end position="435"/>
    </location>
</feature>
<evidence type="ECO:0000256" key="3">
    <source>
        <dbReference type="ARBA" id="ARBA00008557"/>
    </source>
</evidence>
<evidence type="ECO:0000259" key="17">
    <source>
        <dbReference type="PROSITE" id="PS51309"/>
    </source>
</evidence>
<dbReference type="GO" id="GO:0010494">
    <property type="term" value="C:cytoplasmic stress granule"/>
    <property type="evidence" value="ECO:0007669"/>
    <property type="project" value="UniProtKB-ARBA"/>
</dbReference>
<comment type="similarity">
    <text evidence="3 14">Belongs to the polyadenylate-binding protein type-1 family.</text>
</comment>
<evidence type="ECO:0000256" key="5">
    <source>
        <dbReference type="ARBA" id="ARBA00022490"/>
    </source>
</evidence>
<evidence type="ECO:0000256" key="14">
    <source>
        <dbReference type="RuleBase" id="RU362004"/>
    </source>
</evidence>
<dbReference type="InterPro" id="IPR035979">
    <property type="entry name" value="RBD_domain_sf"/>
</dbReference>
<dbReference type="Gene3D" id="3.30.70.330">
    <property type="match status" value="4"/>
</dbReference>
<keyword evidence="8" id="KW-0509">mRNA transport</keyword>
<dbReference type="GO" id="GO:0005634">
    <property type="term" value="C:nucleus"/>
    <property type="evidence" value="ECO:0007669"/>
    <property type="project" value="UniProtKB-SubCell"/>
</dbReference>
<dbReference type="CDD" id="cd12381">
    <property type="entry name" value="RRM4_I_PABPs"/>
    <property type="match status" value="1"/>
</dbReference>
<dbReference type="GO" id="GO:0006397">
    <property type="term" value="P:mRNA processing"/>
    <property type="evidence" value="ECO:0007669"/>
    <property type="project" value="UniProtKB-KW"/>
</dbReference>
<dbReference type="FunFam" id="3.30.70.330:FF:000520">
    <property type="entry name" value="Polyadenylate-binding protein"/>
    <property type="match status" value="1"/>
</dbReference>
<dbReference type="PROSITE" id="PS50102">
    <property type="entry name" value="RRM"/>
    <property type="match status" value="4"/>
</dbReference>